<evidence type="ECO:0000313" key="3">
    <source>
        <dbReference type="EMBL" id="KAF9605137.1"/>
    </source>
</evidence>
<feature type="chain" id="PRO_5036418072" evidence="1">
    <location>
        <begin position="17"/>
        <end position="135"/>
    </location>
</feature>
<keyword evidence="4" id="KW-1185">Reference proteome</keyword>
<dbReference type="EMBL" id="JADFTS010000005">
    <property type="protein sequence ID" value="KAF9604802.1"/>
    <property type="molecule type" value="Genomic_DNA"/>
</dbReference>
<sequence length="135" mass="15478">MFQLLLFFSFIVISLNEILLLSSSTNCSAGFHLPYPFGDPLKFGDNGYPALALKYLANRIVINVSDHLYRVQCIDHNRKLVTVVDVDIAEPDCPQPRRNVYCQYDHLLQLHQQYSYPNCGATSSLSRQIQQQQQK</sequence>
<proteinExistence type="predicted"/>
<evidence type="ECO:0000256" key="1">
    <source>
        <dbReference type="SAM" id="SignalP"/>
    </source>
</evidence>
<keyword evidence="1" id="KW-0732">Signal</keyword>
<feature type="signal peptide" evidence="1">
    <location>
        <begin position="1"/>
        <end position="16"/>
    </location>
</feature>
<gene>
    <name evidence="2" type="ORF">IFM89_010343</name>
    <name evidence="3" type="ORF">IFM89_014128</name>
</gene>
<reference evidence="3 4" key="1">
    <citation type="submission" date="2020-10" db="EMBL/GenBank/DDBJ databases">
        <title>The Coptis chinensis genome and diversification of protoberbering-type alkaloids.</title>
        <authorList>
            <person name="Wang B."/>
            <person name="Shu S."/>
            <person name="Song C."/>
            <person name="Liu Y."/>
        </authorList>
    </citation>
    <scope>NUCLEOTIDE SEQUENCE [LARGE SCALE GENOMIC DNA]</scope>
    <source>
        <strain evidence="3">HL-2020</strain>
        <tissue evidence="3">Leaf</tissue>
    </source>
</reference>
<organism evidence="3 4">
    <name type="scientific">Coptis chinensis</name>
    <dbReference type="NCBI Taxonomy" id="261450"/>
    <lineage>
        <taxon>Eukaryota</taxon>
        <taxon>Viridiplantae</taxon>
        <taxon>Streptophyta</taxon>
        <taxon>Embryophyta</taxon>
        <taxon>Tracheophyta</taxon>
        <taxon>Spermatophyta</taxon>
        <taxon>Magnoliopsida</taxon>
        <taxon>Ranunculales</taxon>
        <taxon>Ranunculaceae</taxon>
        <taxon>Coptidoideae</taxon>
        <taxon>Coptis</taxon>
    </lineage>
</organism>
<comment type="caution">
    <text evidence="3">The sequence shown here is derived from an EMBL/GenBank/DDBJ whole genome shotgun (WGS) entry which is preliminary data.</text>
</comment>
<dbReference type="EMBL" id="JADFTS010000005">
    <property type="protein sequence ID" value="KAF9605137.1"/>
    <property type="molecule type" value="Genomic_DNA"/>
</dbReference>
<protein>
    <submittedName>
        <fullName evidence="3">Uncharacterized protein</fullName>
    </submittedName>
</protein>
<dbReference type="Proteomes" id="UP000631114">
    <property type="component" value="Unassembled WGS sequence"/>
</dbReference>
<evidence type="ECO:0000313" key="2">
    <source>
        <dbReference type="EMBL" id="KAF9604802.1"/>
    </source>
</evidence>
<dbReference type="OrthoDB" id="635050at2759"/>
<accession>A0A835LU96</accession>
<name>A0A835LU96_9MAGN</name>
<evidence type="ECO:0000313" key="4">
    <source>
        <dbReference type="Proteomes" id="UP000631114"/>
    </source>
</evidence>
<dbReference type="AlphaFoldDB" id="A0A835LU96"/>